<evidence type="ECO:0000313" key="4">
    <source>
        <dbReference type="EMBL" id="TQF68285.1"/>
    </source>
</evidence>
<dbReference type="AlphaFoldDB" id="A0A541B7I9"/>
<proteinExistence type="inferred from homology"/>
<feature type="domain" description="Tail sheath protein subtilisin-like" evidence="2">
    <location>
        <begin position="267"/>
        <end position="435"/>
    </location>
</feature>
<dbReference type="Gene3D" id="3.40.50.11780">
    <property type="match status" value="1"/>
</dbReference>
<dbReference type="InterPro" id="IPR052042">
    <property type="entry name" value="Tail_sheath_structural"/>
</dbReference>
<dbReference type="InterPro" id="IPR035089">
    <property type="entry name" value="Phage_sheath_subtilisin"/>
</dbReference>
<dbReference type="Pfam" id="PF17482">
    <property type="entry name" value="Phage_sheath_1C"/>
    <property type="match status" value="1"/>
</dbReference>
<dbReference type="Proteomes" id="UP000316256">
    <property type="component" value="Unassembled WGS sequence"/>
</dbReference>
<sequence length="554" mass="59353">MALAAAVRPYRRPTNRCEEGSRMPVTPTYPGIYIEEILSNAHTITAAPTSVTVFVGYTHPFKTKHYGEAIEIFSFSDYEREFGGLFSVDWLADDVGRAVYQFFLNGGADAYIIAILPQFHDLGGAPSQPIPQPILTGSATGGIEFVGREPADNYHSLTVSFTNVRKSPNGVANALADITVAYGTQTETFRGVSLDSTDKANFVEVRIGTPTIPVSSLVTVAPPSGGTYPSAWPGALAPTPLNPGLPTNPYTTYLPGDFTAAFDQDKALDKISVFNLLLTPGIWDPPVVAEALAFCERKRAFMVLDPPADAVADPTGTPLPMIGDIMSDKASPRMIHKSENGALYFPYLKSPDPYTGGPLSLPPSGFVAGVIAREDTNRGVWKAPAGYEALVSNTTGVVAGGRMTDPRQGTLNPLGVNCLRDFPGIGTVVFGARTLVAANPSFQQYRYVPIRRMALFLEQSLLASLGWVIFEPNDVPLWVSIKTTIDSFMLGLFNQGAFQGTTPSQAFQVKCDSTTTTPDDQANGIVNIVVAFAPLKPAEFVIIKIAQLAGQSQS</sequence>
<dbReference type="Pfam" id="PF04984">
    <property type="entry name" value="Phage_sheath_1"/>
    <property type="match status" value="1"/>
</dbReference>
<evidence type="ECO:0000313" key="5">
    <source>
        <dbReference type="Proteomes" id="UP000316256"/>
    </source>
</evidence>
<reference evidence="4 5" key="1">
    <citation type="submission" date="2019-06" db="EMBL/GenBank/DDBJ databases">
        <title>Rhodococcus spaelei sp. nov., isolated from a cave.</title>
        <authorList>
            <person name="Lee S.D."/>
        </authorList>
    </citation>
    <scope>NUCLEOTIDE SEQUENCE [LARGE SCALE GENOMIC DNA]</scope>
    <source>
        <strain evidence="4 5">C9-5</strain>
    </source>
</reference>
<evidence type="ECO:0000256" key="1">
    <source>
        <dbReference type="ARBA" id="ARBA00008005"/>
    </source>
</evidence>
<organism evidence="4 5">
    <name type="scientific">Rhodococcus spelaei</name>
    <dbReference type="NCBI Taxonomy" id="2546320"/>
    <lineage>
        <taxon>Bacteria</taxon>
        <taxon>Bacillati</taxon>
        <taxon>Actinomycetota</taxon>
        <taxon>Actinomycetes</taxon>
        <taxon>Mycobacteriales</taxon>
        <taxon>Nocardiaceae</taxon>
        <taxon>Rhodococcus</taxon>
    </lineage>
</organism>
<evidence type="ECO:0000259" key="3">
    <source>
        <dbReference type="Pfam" id="PF17482"/>
    </source>
</evidence>
<feature type="domain" description="Tail sheath protein C-terminal" evidence="3">
    <location>
        <begin position="443"/>
        <end position="545"/>
    </location>
</feature>
<comment type="caution">
    <text evidence="4">The sequence shown here is derived from an EMBL/GenBank/DDBJ whole genome shotgun (WGS) entry which is preliminary data.</text>
</comment>
<evidence type="ECO:0000259" key="2">
    <source>
        <dbReference type="Pfam" id="PF04984"/>
    </source>
</evidence>
<dbReference type="EMBL" id="VIGH01000006">
    <property type="protein sequence ID" value="TQF68285.1"/>
    <property type="molecule type" value="Genomic_DNA"/>
</dbReference>
<gene>
    <name evidence="4" type="ORF">FK531_14350</name>
</gene>
<name>A0A541B7I9_9NOCA</name>
<comment type="similarity">
    <text evidence="1">Belongs to the myoviridae tail sheath protein family.</text>
</comment>
<dbReference type="PANTHER" id="PTHR35861:SF1">
    <property type="entry name" value="PHAGE TAIL SHEATH PROTEIN"/>
    <property type="match status" value="1"/>
</dbReference>
<dbReference type="InterPro" id="IPR020287">
    <property type="entry name" value="Tail_sheath_C"/>
</dbReference>
<keyword evidence="5" id="KW-1185">Reference proteome</keyword>
<protein>
    <submittedName>
        <fullName evidence="4">Phage tail sheath family protein</fullName>
    </submittedName>
</protein>
<dbReference type="PANTHER" id="PTHR35861">
    <property type="match status" value="1"/>
</dbReference>
<dbReference type="OrthoDB" id="9767864at2"/>
<accession>A0A541B7I9</accession>